<dbReference type="AlphaFoldDB" id="A0A7J0HC41"/>
<sequence>MAPCTAAIAVVGLRLNRPNPVTVAVATELPSSFSRDGLTAAIAISVEIEPRSLSSRSRLTAASRRHLSCDRRSFLILYADYACKTDGGFLSCF</sequence>
<name>A0A7J0HC41_9ERIC</name>
<dbReference type="EMBL" id="BJWL01000028">
    <property type="protein sequence ID" value="GFZ20656.1"/>
    <property type="molecule type" value="Genomic_DNA"/>
</dbReference>
<protein>
    <submittedName>
        <fullName evidence="1">Uncharacterized protein</fullName>
    </submittedName>
</protein>
<comment type="caution">
    <text evidence="1">The sequence shown here is derived from an EMBL/GenBank/DDBJ whole genome shotgun (WGS) entry which is preliminary data.</text>
</comment>
<organism evidence="1 2">
    <name type="scientific">Actinidia rufa</name>
    <dbReference type="NCBI Taxonomy" id="165716"/>
    <lineage>
        <taxon>Eukaryota</taxon>
        <taxon>Viridiplantae</taxon>
        <taxon>Streptophyta</taxon>
        <taxon>Embryophyta</taxon>
        <taxon>Tracheophyta</taxon>
        <taxon>Spermatophyta</taxon>
        <taxon>Magnoliopsida</taxon>
        <taxon>eudicotyledons</taxon>
        <taxon>Gunneridae</taxon>
        <taxon>Pentapetalae</taxon>
        <taxon>asterids</taxon>
        <taxon>Ericales</taxon>
        <taxon>Actinidiaceae</taxon>
        <taxon>Actinidia</taxon>
    </lineage>
</organism>
<gene>
    <name evidence="1" type="ORF">Acr_28g0013610</name>
</gene>
<reference evidence="1 2" key="1">
    <citation type="submission" date="2019-07" db="EMBL/GenBank/DDBJ databases">
        <title>De Novo Assembly of kiwifruit Actinidia rufa.</title>
        <authorList>
            <person name="Sugita-Konishi S."/>
            <person name="Sato K."/>
            <person name="Mori E."/>
            <person name="Abe Y."/>
            <person name="Kisaki G."/>
            <person name="Hamano K."/>
            <person name="Suezawa K."/>
            <person name="Otani M."/>
            <person name="Fukuda T."/>
            <person name="Manabe T."/>
            <person name="Gomi K."/>
            <person name="Tabuchi M."/>
            <person name="Akimitsu K."/>
            <person name="Kataoka I."/>
        </authorList>
    </citation>
    <scope>NUCLEOTIDE SEQUENCE [LARGE SCALE GENOMIC DNA]</scope>
    <source>
        <strain evidence="2">cv. Fuchu</strain>
    </source>
</reference>
<proteinExistence type="predicted"/>
<keyword evidence="2" id="KW-1185">Reference proteome</keyword>
<accession>A0A7J0HC41</accession>
<dbReference type="Proteomes" id="UP000585474">
    <property type="component" value="Unassembled WGS sequence"/>
</dbReference>
<evidence type="ECO:0000313" key="2">
    <source>
        <dbReference type="Proteomes" id="UP000585474"/>
    </source>
</evidence>
<evidence type="ECO:0000313" key="1">
    <source>
        <dbReference type="EMBL" id="GFZ20656.1"/>
    </source>
</evidence>